<name>A0A8B8SZG6_CAMFR</name>
<comment type="subcellular location">
    <subcellularLocation>
        <location evidence="1">Secreted</location>
    </subcellularLocation>
</comment>
<dbReference type="InterPro" id="IPR012674">
    <property type="entry name" value="Calycin"/>
</dbReference>
<dbReference type="RefSeq" id="XP_032335037.1">
    <property type="nucleotide sequence ID" value="XM_032479146.1"/>
</dbReference>
<dbReference type="CTD" id="286256"/>
<evidence type="ECO:0000256" key="2">
    <source>
        <dbReference type="ARBA" id="ARBA00006889"/>
    </source>
</evidence>
<proteinExistence type="inferred from homology"/>
<dbReference type="InterPro" id="IPR003087">
    <property type="entry name" value="LCN2/LCN12"/>
</dbReference>
<dbReference type="KEGG" id="cfr:116663378"/>
<dbReference type="AlphaFoldDB" id="A0A8B8SZG6"/>
<comment type="similarity">
    <text evidence="2">Belongs to the calycin superfamily. Lipocalin family.</text>
</comment>
<dbReference type="Proteomes" id="UP000694856">
    <property type="component" value="Chromosome 4"/>
</dbReference>
<evidence type="ECO:0000256" key="6">
    <source>
        <dbReference type="ARBA" id="ARBA00023157"/>
    </source>
</evidence>
<evidence type="ECO:0000256" key="8">
    <source>
        <dbReference type="SAM" id="SignalP"/>
    </source>
</evidence>
<dbReference type="PANTHER" id="PTHR11430">
    <property type="entry name" value="LIPOCALIN"/>
    <property type="match status" value="1"/>
</dbReference>
<evidence type="ECO:0000256" key="7">
    <source>
        <dbReference type="ARBA" id="ARBA00023180"/>
    </source>
</evidence>
<dbReference type="PANTHER" id="PTHR11430:SF12">
    <property type="entry name" value="EPIDIDYMAL-SPECIFIC LIPOCALIN-12"/>
    <property type="match status" value="1"/>
</dbReference>
<keyword evidence="7" id="KW-0325">Glycoprotein</keyword>
<evidence type="ECO:0000313" key="11">
    <source>
        <dbReference type="RefSeq" id="XP_032335037.1"/>
    </source>
</evidence>
<reference evidence="11" key="1">
    <citation type="submission" date="2025-08" db="UniProtKB">
        <authorList>
            <consortium name="RefSeq"/>
        </authorList>
    </citation>
    <scope>IDENTIFICATION</scope>
    <source>
        <tissue evidence="11">Ear skin</tissue>
    </source>
</reference>
<sequence length="192" mass="21457">MGPWCALWVLLALLRDLRGLTADQALSSSVLQSFQAAQFQGLWFVLGLAGSTHRTVDRSLLSPFTATFELREDSRLEVSYAMIRGRRCVTWSYVLISGTQPGKFSVDNSGVPGGDPEEVQVYDTDYTTFALVLSRRQSGDQGILRIYLLCRMWAIQTEVLDKFVCLVRAQGLSDNNIVFPDLTDWSLHPDAC</sequence>
<keyword evidence="4" id="KW-0964">Secreted</keyword>
<protein>
    <submittedName>
        <fullName evidence="11">Epididymal-specific lipocalin-12</fullName>
    </submittedName>
</protein>
<dbReference type="InterPro" id="IPR002345">
    <property type="entry name" value="Lipocalin"/>
</dbReference>
<dbReference type="Gene3D" id="2.40.128.20">
    <property type="match status" value="1"/>
</dbReference>
<evidence type="ECO:0000256" key="4">
    <source>
        <dbReference type="ARBA" id="ARBA00022525"/>
    </source>
</evidence>
<evidence type="ECO:0000313" key="10">
    <source>
        <dbReference type="Proteomes" id="UP000694856"/>
    </source>
</evidence>
<evidence type="ECO:0000256" key="5">
    <source>
        <dbReference type="ARBA" id="ARBA00022729"/>
    </source>
</evidence>
<keyword evidence="5 8" id="KW-0732">Signal</keyword>
<dbReference type="Pfam" id="PF00061">
    <property type="entry name" value="Lipocalin"/>
    <property type="match status" value="1"/>
</dbReference>
<organism evidence="10 11">
    <name type="scientific">Camelus ferus</name>
    <name type="common">Wild bactrian camel</name>
    <name type="synonym">Camelus bactrianus ferus</name>
    <dbReference type="NCBI Taxonomy" id="419612"/>
    <lineage>
        <taxon>Eukaryota</taxon>
        <taxon>Metazoa</taxon>
        <taxon>Chordata</taxon>
        <taxon>Craniata</taxon>
        <taxon>Vertebrata</taxon>
        <taxon>Euteleostomi</taxon>
        <taxon>Mammalia</taxon>
        <taxon>Eutheria</taxon>
        <taxon>Laurasiatheria</taxon>
        <taxon>Artiodactyla</taxon>
        <taxon>Tylopoda</taxon>
        <taxon>Camelidae</taxon>
        <taxon>Camelus</taxon>
    </lineage>
</organism>
<feature type="domain" description="Lipocalin/cytosolic fatty-acid binding" evidence="9">
    <location>
        <begin position="41"/>
        <end position="184"/>
    </location>
</feature>
<dbReference type="InterPro" id="IPR000566">
    <property type="entry name" value="Lipocln_cytosolic_FA-bd_dom"/>
</dbReference>
<dbReference type="GO" id="GO:0005615">
    <property type="term" value="C:extracellular space"/>
    <property type="evidence" value="ECO:0007669"/>
    <property type="project" value="TreeGrafter"/>
</dbReference>
<feature type="chain" id="PRO_5034638233" evidence="8">
    <location>
        <begin position="20"/>
        <end position="192"/>
    </location>
</feature>
<dbReference type="GO" id="GO:0036094">
    <property type="term" value="F:small molecule binding"/>
    <property type="evidence" value="ECO:0007669"/>
    <property type="project" value="InterPro"/>
</dbReference>
<dbReference type="GeneID" id="116663378"/>
<gene>
    <name evidence="11" type="primary">LCN12</name>
</gene>
<evidence type="ECO:0000259" key="9">
    <source>
        <dbReference type="Pfam" id="PF00061"/>
    </source>
</evidence>
<evidence type="ECO:0000256" key="1">
    <source>
        <dbReference type="ARBA" id="ARBA00004613"/>
    </source>
</evidence>
<evidence type="ECO:0000256" key="3">
    <source>
        <dbReference type="ARBA" id="ARBA00022448"/>
    </source>
</evidence>
<feature type="signal peptide" evidence="8">
    <location>
        <begin position="1"/>
        <end position="19"/>
    </location>
</feature>
<dbReference type="PRINTS" id="PR01275">
    <property type="entry name" value="NGELATINASE"/>
</dbReference>
<keyword evidence="10" id="KW-1185">Reference proteome</keyword>
<keyword evidence="6" id="KW-1015">Disulfide bond</keyword>
<accession>A0A8B8SZG6</accession>
<keyword evidence="3" id="KW-0813">Transport</keyword>
<dbReference type="SUPFAM" id="SSF50814">
    <property type="entry name" value="Lipocalins"/>
    <property type="match status" value="1"/>
</dbReference>